<reference evidence="8" key="1">
    <citation type="submission" date="2020-02" db="EMBL/GenBank/DDBJ databases">
        <authorList>
            <person name="Meier V. D."/>
        </authorList>
    </citation>
    <scope>NUCLEOTIDE SEQUENCE</scope>
    <source>
        <strain evidence="8">AVDCRST_MAG36</strain>
    </source>
</reference>
<comment type="catalytic activity">
    <reaction evidence="6">
        <text>(6S)-NADPHX + ADP = AMP + phosphate + NADPH + H(+)</text>
        <dbReference type="Rhea" id="RHEA:32235"/>
        <dbReference type="ChEBI" id="CHEBI:15378"/>
        <dbReference type="ChEBI" id="CHEBI:43474"/>
        <dbReference type="ChEBI" id="CHEBI:57783"/>
        <dbReference type="ChEBI" id="CHEBI:64076"/>
        <dbReference type="ChEBI" id="CHEBI:456215"/>
        <dbReference type="ChEBI" id="CHEBI:456216"/>
        <dbReference type="EC" id="4.2.1.136"/>
    </reaction>
</comment>
<evidence type="ECO:0000256" key="4">
    <source>
        <dbReference type="ARBA" id="ARBA00023027"/>
    </source>
</evidence>
<dbReference type="AlphaFoldDB" id="A0A6J4L0J4"/>
<keyword evidence="2 6" id="KW-0067">ATP-binding</keyword>
<comment type="function">
    <text evidence="6">Catalyzes the dehydration of the S-form of NAD(P)HX at the expense of ADP, which is converted to AMP. Together with NAD(P)HX epimerase, which catalyzes the epimerization of the S- and R-forms, the enzyme allows the repair of both epimers of NAD(P)HX, a damaged form of NAD(P)H that is a result of enzymatic or heat-dependent hydration.</text>
</comment>
<feature type="binding site" evidence="6">
    <location>
        <position position="231"/>
    </location>
    <ligand>
        <name>(6S)-NADPHX</name>
        <dbReference type="ChEBI" id="CHEBI:64076"/>
    </ligand>
</feature>
<dbReference type="HAMAP" id="MF_01965">
    <property type="entry name" value="NADHX_dehydratase"/>
    <property type="match status" value="1"/>
</dbReference>
<evidence type="ECO:0000313" key="8">
    <source>
        <dbReference type="EMBL" id="CAA9319002.1"/>
    </source>
</evidence>
<comment type="cofactor">
    <cofactor evidence="6">
        <name>Mg(2+)</name>
        <dbReference type="ChEBI" id="CHEBI:18420"/>
    </cofactor>
</comment>
<evidence type="ECO:0000259" key="7">
    <source>
        <dbReference type="PROSITE" id="PS51383"/>
    </source>
</evidence>
<dbReference type="PROSITE" id="PS51383">
    <property type="entry name" value="YJEF_C_3"/>
    <property type="match status" value="1"/>
</dbReference>
<comment type="subunit">
    <text evidence="6">Homotetramer.</text>
</comment>
<feature type="binding site" evidence="6">
    <location>
        <position position="230"/>
    </location>
    <ligand>
        <name>AMP</name>
        <dbReference type="ChEBI" id="CHEBI:456215"/>
    </ligand>
</feature>
<dbReference type="SUPFAM" id="SSF53613">
    <property type="entry name" value="Ribokinase-like"/>
    <property type="match status" value="1"/>
</dbReference>
<keyword evidence="1 6" id="KW-0547">Nucleotide-binding</keyword>
<evidence type="ECO:0000256" key="6">
    <source>
        <dbReference type="HAMAP-Rule" id="MF_01965"/>
    </source>
</evidence>
<dbReference type="InterPro" id="IPR000631">
    <property type="entry name" value="CARKD"/>
</dbReference>
<dbReference type="GO" id="GO:0046496">
    <property type="term" value="P:nicotinamide nucleotide metabolic process"/>
    <property type="evidence" value="ECO:0007669"/>
    <property type="project" value="UniProtKB-UniRule"/>
</dbReference>
<keyword evidence="5 6" id="KW-0456">Lyase</keyword>
<comment type="caution">
    <text evidence="6">Lacks conserved residue(s) required for the propagation of feature annotation.</text>
</comment>
<dbReference type="EMBL" id="CADCUH010000020">
    <property type="protein sequence ID" value="CAA9319002.1"/>
    <property type="molecule type" value="Genomic_DNA"/>
</dbReference>
<dbReference type="EC" id="4.2.1.136" evidence="6"/>
<keyword evidence="3 6" id="KW-0521">NADP</keyword>
<dbReference type="GO" id="GO:0052855">
    <property type="term" value="F:ADP-dependent NAD(P)H-hydrate dehydratase activity"/>
    <property type="evidence" value="ECO:0007669"/>
    <property type="project" value="UniProtKB-UniRule"/>
</dbReference>
<dbReference type="Gene3D" id="3.40.1190.20">
    <property type="match status" value="1"/>
</dbReference>
<dbReference type="CDD" id="cd01171">
    <property type="entry name" value="YXKO-related"/>
    <property type="match status" value="1"/>
</dbReference>
<accession>A0A6J4L0J4</accession>
<dbReference type="PANTHER" id="PTHR12592">
    <property type="entry name" value="ATP-DEPENDENT (S)-NAD(P)H-HYDRATE DEHYDRATASE FAMILY MEMBER"/>
    <property type="match status" value="1"/>
</dbReference>
<dbReference type="NCBIfam" id="TIGR00196">
    <property type="entry name" value="yjeF_cterm"/>
    <property type="match status" value="1"/>
</dbReference>
<evidence type="ECO:0000256" key="3">
    <source>
        <dbReference type="ARBA" id="ARBA00022857"/>
    </source>
</evidence>
<feature type="binding site" evidence="6">
    <location>
        <position position="113"/>
    </location>
    <ligand>
        <name>(6S)-NADPHX</name>
        <dbReference type="ChEBI" id="CHEBI:64076"/>
    </ligand>
</feature>
<sequence>MADPVTVTAATLQDWPLPDPAADKESRGRVLVVGGGTGTPGAVLLAGEGALRAGAGKLQLAVAAAVAPVLALAVPESRALELPAEAGGVLGAAAGPAAREAADGADVVLLGPGLTDLEATVALLEDVVPTLDATVVVDALATAYVTAHPDGLRHLTGRCVLTANPTEVARMLDRDEEAVDADPAGAAAALAGRTGVVVLCGGPDKVVATPDGGTWVVQAGGPGLGASGSGDVQSGLVAGLLARGAEPAQAAVWGGWLHATAGDRLAAETGPVGFLVRDLAARVPGLVAEVTG</sequence>
<keyword evidence="4 6" id="KW-0520">NAD</keyword>
<evidence type="ECO:0000256" key="5">
    <source>
        <dbReference type="ARBA" id="ARBA00023239"/>
    </source>
</evidence>
<dbReference type="InterPro" id="IPR029056">
    <property type="entry name" value="Ribokinase-like"/>
</dbReference>
<dbReference type="GO" id="GO:0005524">
    <property type="term" value="F:ATP binding"/>
    <property type="evidence" value="ECO:0007669"/>
    <property type="project" value="UniProtKB-KW"/>
</dbReference>
<dbReference type="GO" id="GO:0110051">
    <property type="term" value="P:metabolite repair"/>
    <property type="evidence" value="ECO:0007669"/>
    <property type="project" value="TreeGrafter"/>
</dbReference>
<evidence type="ECO:0000256" key="1">
    <source>
        <dbReference type="ARBA" id="ARBA00022741"/>
    </source>
</evidence>
<gene>
    <name evidence="6" type="primary">nnrD</name>
    <name evidence="8" type="ORF">AVDCRST_MAG36-285</name>
</gene>
<feature type="binding site" evidence="6">
    <location>
        <position position="42"/>
    </location>
    <ligand>
        <name>(6S)-NADPHX</name>
        <dbReference type="ChEBI" id="CHEBI:64076"/>
    </ligand>
</feature>
<dbReference type="GO" id="GO:0052856">
    <property type="term" value="F:NAD(P)HX epimerase activity"/>
    <property type="evidence" value="ECO:0007669"/>
    <property type="project" value="TreeGrafter"/>
</dbReference>
<name>A0A6J4L0J4_9ACTN</name>
<evidence type="ECO:0000256" key="2">
    <source>
        <dbReference type="ARBA" id="ARBA00022840"/>
    </source>
</evidence>
<dbReference type="Pfam" id="PF01256">
    <property type="entry name" value="Carb_kinase"/>
    <property type="match status" value="1"/>
</dbReference>
<organism evidence="8">
    <name type="scientific">uncultured Nocardioidaceae bacterium</name>
    <dbReference type="NCBI Taxonomy" id="253824"/>
    <lineage>
        <taxon>Bacteria</taxon>
        <taxon>Bacillati</taxon>
        <taxon>Actinomycetota</taxon>
        <taxon>Actinomycetes</taxon>
        <taxon>Propionibacteriales</taxon>
        <taxon>Nocardioidaceae</taxon>
        <taxon>environmental samples</taxon>
    </lineage>
</organism>
<comment type="catalytic activity">
    <reaction evidence="6">
        <text>(6S)-NADHX + ADP = AMP + phosphate + NADH + H(+)</text>
        <dbReference type="Rhea" id="RHEA:32223"/>
        <dbReference type="ChEBI" id="CHEBI:15378"/>
        <dbReference type="ChEBI" id="CHEBI:43474"/>
        <dbReference type="ChEBI" id="CHEBI:57945"/>
        <dbReference type="ChEBI" id="CHEBI:64074"/>
        <dbReference type="ChEBI" id="CHEBI:456215"/>
        <dbReference type="ChEBI" id="CHEBI:456216"/>
        <dbReference type="EC" id="4.2.1.136"/>
    </reaction>
</comment>
<proteinExistence type="inferred from homology"/>
<protein>
    <recommendedName>
        <fullName evidence="6">ADP-dependent (S)-NAD(P)H-hydrate dehydratase</fullName>
        <ecNumber evidence="6">4.2.1.136</ecNumber>
    </recommendedName>
    <alternativeName>
        <fullName evidence="6">ADP-dependent NAD(P)HX dehydratase</fullName>
    </alternativeName>
</protein>
<feature type="domain" description="YjeF C-terminal" evidence="7">
    <location>
        <begin position="7"/>
        <end position="290"/>
    </location>
</feature>
<comment type="similarity">
    <text evidence="6">Belongs to the NnrD/CARKD family.</text>
</comment>
<dbReference type="PANTHER" id="PTHR12592:SF0">
    <property type="entry name" value="ATP-DEPENDENT (S)-NAD(P)H-HYDRATE DEHYDRATASE"/>
    <property type="match status" value="1"/>
</dbReference>